<dbReference type="eggNOG" id="COG2755">
    <property type="taxonomic scope" value="Bacteria"/>
</dbReference>
<organism evidence="3 4">
    <name type="scientific">Xanthomonas oryzae pv. oryzicola (strain BLS256)</name>
    <dbReference type="NCBI Taxonomy" id="383407"/>
    <lineage>
        <taxon>Bacteria</taxon>
        <taxon>Pseudomonadati</taxon>
        <taxon>Pseudomonadota</taxon>
        <taxon>Gammaproteobacteria</taxon>
        <taxon>Lysobacterales</taxon>
        <taxon>Lysobacteraceae</taxon>
        <taxon>Xanthomonas</taxon>
    </lineage>
</organism>
<dbReference type="Gene3D" id="3.40.50.1110">
    <property type="entry name" value="SGNH hydrolase"/>
    <property type="match status" value="1"/>
</dbReference>
<evidence type="ECO:0000313" key="4">
    <source>
        <dbReference type="Proteomes" id="UP000008851"/>
    </source>
</evidence>
<protein>
    <submittedName>
        <fullName evidence="3">Rhamnogalacturonan acetylesterase</fullName>
    </submittedName>
</protein>
<evidence type="ECO:0000256" key="2">
    <source>
        <dbReference type="ARBA" id="ARBA00022801"/>
    </source>
</evidence>
<dbReference type="GO" id="GO:0016788">
    <property type="term" value="F:hydrolase activity, acting on ester bonds"/>
    <property type="evidence" value="ECO:0007669"/>
    <property type="project" value="UniProtKB-ARBA"/>
</dbReference>
<evidence type="ECO:0000256" key="1">
    <source>
        <dbReference type="ARBA" id="ARBA00008668"/>
    </source>
</evidence>
<name>G7TKI0_XANOB</name>
<dbReference type="KEGG" id="xor:XOC_0258"/>
<dbReference type="SUPFAM" id="SSF51735">
    <property type="entry name" value="NAD(P)-binding Rossmann-fold domains"/>
    <property type="match status" value="1"/>
</dbReference>
<dbReference type="CDD" id="cd01821">
    <property type="entry name" value="Rhamnogalacturan_acetylesterase_like"/>
    <property type="match status" value="1"/>
</dbReference>
<proteinExistence type="inferred from homology"/>
<dbReference type="Proteomes" id="UP000008851">
    <property type="component" value="Chromosome"/>
</dbReference>
<dbReference type="InterPro" id="IPR036514">
    <property type="entry name" value="SGNH_hydro_sf"/>
</dbReference>
<evidence type="ECO:0000313" key="3">
    <source>
        <dbReference type="EMBL" id="AEQ94497.1"/>
    </source>
</evidence>
<dbReference type="HOGENOM" id="CLU_065859_2_1_6"/>
<comment type="similarity">
    <text evidence="1">Belongs to the 'GDSL' lipolytic enzyme family.</text>
</comment>
<keyword evidence="2" id="KW-0378">Hydrolase</keyword>
<dbReference type="AlphaFoldDB" id="G7TKI0"/>
<dbReference type="PANTHER" id="PTHR43695">
    <property type="entry name" value="PUTATIVE (AFU_ORTHOLOGUE AFUA_2G17250)-RELATED"/>
    <property type="match status" value="1"/>
</dbReference>
<reference evidence="3 4" key="1">
    <citation type="journal article" date="2011" name="J. Bacteriol.">
        <title>Two new complete genome sequences offer insight into host and tissue specificity of plant pathogenic Xanthomonas spp.</title>
        <authorList>
            <person name="Bogdanove A.J."/>
            <person name="Koebnik R."/>
            <person name="Lu H."/>
            <person name="Furutani A."/>
            <person name="Angiuoli S.V."/>
            <person name="Patil P.B."/>
            <person name="Van Sluys M.A."/>
            <person name="Ryan R.P."/>
            <person name="Meyer D.F."/>
            <person name="Han S.W."/>
            <person name="Aparna G."/>
            <person name="Rajaram M."/>
            <person name="Delcher A.L."/>
            <person name="Phillippy A.M."/>
            <person name="Puiu D."/>
            <person name="Schatz M.C."/>
            <person name="Shumway M."/>
            <person name="Sommer D.D."/>
            <person name="Trapnell C."/>
            <person name="Benahmed F."/>
            <person name="Dimitrov G."/>
            <person name="Madupu R."/>
            <person name="Radune D."/>
            <person name="Sullivan S."/>
            <person name="Jha G."/>
            <person name="Ishihara H."/>
            <person name="Lee S.W."/>
            <person name="Pandey A."/>
            <person name="Sharma V."/>
            <person name="Sriariyanun M."/>
            <person name="Szurek B."/>
            <person name="Vera-Cruz C.M."/>
            <person name="Dorman K.S."/>
            <person name="Ronald P.C."/>
            <person name="Verdier V."/>
            <person name="Dow J.M."/>
            <person name="Sonti R.V."/>
            <person name="Tsuge S."/>
            <person name="Brendel V.P."/>
            <person name="Rabinowicz P.D."/>
            <person name="Leach J.E."/>
            <person name="White F.F."/>
            <person name="Salzberg S.L."/>
        </authorList>
    </citation>
    <scope>NUCLEOTIDE SEQUENCE [LARGE SCALE GENOMIC DNA]</scope>
    <source>
        <strain evidence="3 4">BLS256</strain>
    </source>
</reference>
<dbReference type="InterPro" id="IPR037459">
    <property type="entry name" value="RhgT-like"/>
</dbReference>
<sequence>MRNPFSLEGKVALVTGSNRGLGQGIALALAEAGAGIAHAAPQRIFIAGDSTAAQYAAERAPQAGCGQRLHDWFDPAQLQVHNQAKGGRSTRSFIAERRRDAIAKQLHRGDVLRIQFGHHDAKREAPTRCTDPTTDDLRLLRRYIAAARDKGVTPILIAPAARLLYDFGALLDTHGRYTLAMQQLAVQEHVGLIALNAGSSAWIRALGEQAAKPYFLFVPEQDTADGTHVSRATATAGLAVAQSFC</sequence>
<accession>G7TKI0</accession>
<dbReference type="InterPro" id="IPR036291">
    <property type="entry name" value="NAD(P)-bd_dom_sf"/>
</dbReference>
<dbReference type="PANTHER" id="PTHR43695:SF1">
    <property type="entry name" value="RHAMNOGALACTURONAN ACETYLESTERASE"/>
    <property type="match status" value="1"/>
</dbReference>
<dbReference type="SUPFAM" id="SSF52266">
    <property type="entry name" value="SGNH hydrolase"/>
    <property type="match status" value="1"/>
</dbReference>
<dbReference type="EMBL" id="CP003057">
    <property type="protein sequence ID" value="AEQ94497.1"/>
    <property type="molecule type" value="Genomic_DNA"/>
</dbReference>
<gene>
    <name evidence="3" type="ORF">XOC_0258</name>
</gene>